<evidence type="ECO:0000313" key="2">
    <source>
        <dbReference type="Proteomes" id="UP001286313"/>
    </source>
</evidence>
<proteinExistence type="predicted"/>
<protein>
    <submittedName>
        <fullName evidence="1">Uncharacterized protein</fullName>
    </submittedName>
</protein>
<sequence length="307" mass="34077">MGKIRLGTKSDLVVCLEDLITPRETDAASPPVEVMILDGAAIVNMLAPGNAKTFSGYASLVFLPCITSQLQHTSRMDIVWDEYFPDSLKTDTRKKRGKGTRRRVEPSSSIPGNWQAFLRIDKNKVELFAFLATRIATTETEKQIISTNHKEVLCTQPRDVAGLAPCSHEEADTRILLHIQDAVRQGYTKVSIRTMDTDVVILAVAAAGRLDIDELWVAFATGKNFRYLAAHEMAVALGPDKCRGLPFFHAFTGYDTVSCFSGRGKKTVWQTWKACDEVTDEVTTAFCALATTPTISTVDDFFYTWTH</sequence>
<comment type="caution">
    <text evidence="1">The sequence shown here is derived from an EMBL/GenBank/DDBJ whole genome shotgun (WGS) entry which is preliminary data.</text>
</comment>
<dbReference type="PANTHER" id="PTHR46704:SF1">
    <property type="entry name" value="TELOMERE LENGTH REGULATION PROTEIN TEL2 HOMOLOG"/>
    <property type="match status" value="1"/>
</dbReference>
<evidence type="ECO:0000313" key="1">
    <source>
        <dbReference type="EMBL" id="KAK3877040.1"/>
    </source>
</evidence>
<dbReference type="Proteomes" id="UP001286313">
    <property type="component" value="Unassembled WGS sequence"/>
</dbReference>
<keyword evidence="2" id="KW-1185">Reference proteome</keyword>
<name>A0AAE1FP60_PETCI</name>
<accession>A0AAE1FP60</accession>
<gene>
    <name evidence="1" type="ORF">Pcinc_018219</name>
</gene>
<dbReference type="PANTHER" id="PTHR46704">
    <property type="entry name" value="CXC DOMAIN-CONTAINING PROTEIN-RELATED"/>
    <property type="match status" value="1"/>
</dbReference>
<dbReference type="EMBL" id="JAWQEG010001732">
    <property type="protein sequence ID" value="KAK3877040.1"/>
    <property type="molecule type" value="Genomic_DNA"/>
</dbReference>
<reference evidence="1" key="1">
    <citation type="submission" date="2023-10" db="EMBL/GenBank/DDBJ databases">
        <title>Genome assemblies of two species of porcelain crab, Petrolisthes cinctipes and Petrolisthes manimaculis (Anomura: Porcellanidae).</title>
        <authorList>
            <person name="Angst P."/>
        </authorList>
    </citation>
    <scope>NUCLEOTIDE SEQUENCE</scope>
    <source>
        <strain evidence="1">PB745_01</strain>
        <tissue evidence="1">Gill</tissue>
    </source>
</reference>
<dbReference type="AlphaFoldDB" id="A0AAE1FP60"/>
<organism evidence="1 2">
    <name type="scientific">Petrolisthes cinctipes</name>
    <name type="common">Flat porcelain crab</name>
    <dbReference type="NCBI Taxonomy" id="88211"/>
    <lineage>
        <taxon>Eukaryota</taxon>
        <taxon>Metazoa</taxon>
        <taxon>Ecdysozoa</taxon>
        <taxon>Arthropoda</taxon>
        <taxon>Crustacea</taxon>
        <taxon>Multicrustacea</taxon>
        <taxon>Malacostraca</taxon>
        <taxon>Eumalacostraca</taxon>
        <taxon>Eucarida</taxon>
        <taxon>Decapoda</taxon>
        <taxon>Pleocyemata</taxon>
        <taxon>Anomura</taxon>
        <taxon>Galatheoidea</taxon>
        <taxon>Porcellanidae</taxon>
        <taxon>Petrolisthes</taxon>
    </lineage>
</organism>